<reference evidence="3" key="1">
    <citation type="submission" date="2018-05" db="EMBL/GenBank/DDBJ databases">
        <authorList>
            <person name="Lanie J.A."/>
            <person name="Ng W.-L."/>
            <person name="Kazmierczak K.M."/>
            <person name="Andrzejewski T.M."/>
            <person name="Davidsen T.M."/>
            <person name="Wayne K.J."/>
            <person name="Tettelin H."/>
            <person name="Glass J.I."/>
            <person name="Rusch D."/>
            <person name="Podicherti R."/>
            <person name="Tsui H.-C.T."/>
            <person name="Winkler M.E."/>
        </authorList>
    </citation>
    <scope>NUCLEOTIDE SEQUENCE</scope>
</reference>
<dbReference type="Gene3D" id="3.40.50.300">
    <property type="entry name" value="P-loop containing nucleotide triphosphate hydrolases"/>
    <property type="match status" value="1"/>
</dbReference>
<dbReference type="InterPro" id="IPR059117">
    <property type="entry name" value="APS_kinase_dom"/>
</dbReference>
<gene>
    <name evidence="3" type="ORF">METZ01_LOCUS504962</name>
</gene>
<dbReference type="InterPro" id="IPR027417">
    <property type="entry name" value="P-loop_NTPase"/>
</dbReference>
<feature type="domain" description="APS kinase" evidence="2">
    <location>
        <begin position="9"/>
        <end position="38"/>
    </location>
</feature>
<feature type="non-terminal residue" evidence="3">
    <location>
        <position position="39"/>
    </location>
</feature>
<keyword evidence="1" id="KW-0808">Transferase</keyword>
<evidence type="ECO:0000256" key="1">
    <source>
        <dbReference type="ARBA" id="ARBA00022679"/>
    </source>
</evidence>
<name>A0A383E7P1_9ZZZZ</name>
<proteinExistence type="predicted"/>
<organism evidence="3">
    <name type="scientific">marine metagenome</name>
    <dbReference type="NCBI Taxonomy" id="408172"/>
    <lineage>
        <taxon>unclassified sequences</taxon>
        <taxon>metagenomes</taxon>
        <taxon>ecological metagenomes</taxon>
    </lineage>
</organism>
<evidence type="ECO:0000259" key="2">
    <source>
        <dbReference type="Pfam" id="PF01583"/>
    </source>
</evidence>
<dbReference type="SUPFAM" id="SSF52540">
    <property type="entry name" value="P-loop containing nucleoside triphosphate hydrolases"/>
    <property type="match status" value="1"/>
</dbReference>
<dbReference type="AlphaFoldDB" id="A0A383E7P1"/>
<evidence type="ECO:0000313" key="3">
    <source>
        <dbReference type="EMBL" id="SVE52108.1"/>
    </source>
</evidence>
<accession>A0A383E7P1</accession>
<sequence>MIKIKSQLPIIIWLTGLSGSGKTTIANKIYETLIQKGYK</sequence>
<dbReference type="EMBL" id="UINC01223069">
    <property type="protein sequence ID" value="SVE52108.1"/>
    <property type="molecule type" value="Genomic_DNA"/>
</dbReference>
<protein>
    <recommendedName>
        <fullName evidence="2">APS kinase domain-containing protein</fullName>
    </recommendedName>
</protein>
<dbReference type="Pfam" id="PF01583">
    <property type="entry name" value="APS_kinase"/>
    <property type="match status" value="1"/>
</dbReference>